<feature type="compositionally biased region" description="Basic and acidic residues" evidence="2">
    <location>
        <begin position="707"/>
        <end position="721"/>
    </location>
</feature>
<evidence type="ECO:0000313" key="4">
    <source>
        <dbReference type="EMBL" id="KAG2206967.1"/>
    </source>
</evidence>
<evidence type="ECO:0000256" key="2">
    <source>
        <dbReference type="SAM" id="MobiDB-lite"/>
    </source>
</evidence>
<dbReference type="GO" id="GO:0032797">
    <property type="term" value="C:SMN complex"/>
    <property type="evidence" value="ECO:0007669"/>
    <property type="project" value="TreeGrafter"/>
</dbReference>
<dbReference type="Proteomes" id="UP000603453">
    <property type="component" value="Unassembled WGS sequence"/>
</dbReference>
<reference evidence="4" key="1">
    <citation type="submission" date="2020-12" db="EMBL/GenBank/DDBJ databases">
        <title>Metabolic potential, ecology and presence of endohyphal bacteria is reflected in genomic diversity of Mucoromycotina.</title>
        <authorList>
            <person name="Muszewska A."/>
            <person name="Okrasinska A."/>
            <person name="Steczkiewicz K."/>
            <person name="Drgas O."/>
            <person name="Orlowska M."/>
            <person name="Perlinska-Lenart U."/>
            <person name="Aleksandrzak-Piekarczyk T."/>
            <person name="Szatraj K."/>
            <person name="Zielenkiewicz U."/>
            <person name="Pilsyk S."/>
            <person name="Malc E."/>
            <person name="Mieczkowski P."/>
            <person name="Kruszewska J.S."/>
            <person name="Biernat P."/>
            <person name="Pawlowska J."/>
        </authorList>
    </citation>
    <scope>NUCLEOTIDE SEQUENCE</scope>
    <source>
        <strain evidence="4">WA0000017839</strain>
    </source>
</reference>
<dbReference type="SUPFAM" id="SSF101908">
    <property type="entry name" value="Putative isomerase YbhE"/>
    <property type="match status" value="1"/>
</dbReference>
<accession>A0A8H7RAW8</accession>
<organism evidence="4 5">
    <name type="scientific">Mucor saturninus</name>
    <dbReference type="NCBI Taxonomy" id="64648"/>
    <lineage>
        <taxon>Eukaryota</taxon>
        <taxon>Fungi</taxon>
        <taxon>Fungi incertae sedis</taxon>
        <taxon>Mucoromycota</taxon>
        <taxon>Mucoromycotina</taxon>
        <taxon>Mucoromycetes</taxon>
        <taxon>Mucorales</taxon>
        <taxon>Mucorineae</taxon>
        <taxon>Mucoraceae</taxon>
        <taxon>Mucor</taxon>
    </lineage>
</organism>
<evidence type="ECO:0000313" key="5">
    <source>
        <dbReference type="Proteomes" id="UP000603453"/>
    </source>
</evidence>
<dbReference type="PANTHER" id="PTHR46362:SF1">
    <property type="entry name" value="GEM-ASSOCIATED PROTEIN 5"/>
    <property type="match status" value="1"/>
</dbReference>
<dbReference type="InterPro" id="IPR001680">
    <property type="entry name" value="WD40_rpt"/>
</dbReference>
<dbReference type="Gene3D" id="1.25.40.470">
    <property type="match status" value="1"/>
</dbReference>
<keyword evidence="1" id="KW-0853">WD repeat</keyword>
<feature type="compositionally biased region" description="Polar residues" evidence="2">
    <location>
        <begin position="722"/>
        <end position="737"/>
    </location>
</feature>
<feature type="repeat" description="WD" evidence="1">
    <location>
        <begin position="298"/>
        <end position="339"/>
    </location>
</feature>
<feature type="repeat" description="WD" evidence="1">
    <location>
        <begin position="608"/>
        <end position="651"/>
    </location>
</feature>
<gene>
    <name evidence="4" type="ORF">INT47_008436</name>
</gene>
<dbReference type="SMART" id="SM00320">
    <property type="entry name" value="WD40"/>
    <property type="match status" value="8"/>
</dbReference>
<dbReference type="GO" id="GO:0003730">
    <property type="term" value="F:mRNA 3'-UTR binding"/>
    <property type="evidence" value="ECO:0007669"/>
    <property type="project" value="TreeGrafter"/>
</dbReference>
<feature type="domain" description="Gem-associated protein 5 TPR" evidence="3">
    <location>
        <begin position="901"/>
        <end position="1055"/>
    </location>
</feature>
<dbReference type="SUPFAM" id="SSF50978">
    <property type="entry name" value="WD40 repeat-like"/>
    <property type="match status" value="2"/>
</dbReference>
<feature type="region of interest" description="Disordered" evidence="2">
    <location>
        <begin position="707"/>
        <end position="774"/>
    </location>
</feature>
<dbReference type="InterPro" id="IPR036322">
    <property type="entry name" value="WD40_repeat_dom_sf"/>
</dbReference>
<feature type="repeat" description="WD" evidence="1">
    <location>
        <begin position="652"/>
        <end position="685"/>
    </location>
</feature>
<dbReference type="EMBL" id="JAEPRD010000027">
    <property type="protein sequence ID" value="KAG2206967.1"/>
    <property type="molecule type" value="Genomic_DNA"/>
</dbReference>
<dbReference type="OrthoDB" id="7326421at2759"/>
<name>A0A8H7RAW8_9FUNG</name>
<sequence length="1074" mass="121708">MDLQSRFPKYQAYPPVPNWYSSNITAIVDPHLFLYATRNLVVVLGLQNLKYFNSFAVSNDKVLAIAAYETFCFTAGVDKVVRGWNILLGSLITSHTEHEVFLFSVIQAEITSLKLARQGQVLVSADKQGKLVVVQPFGKMRHSATKVKSEITCLATTTHDGQDYVAVGYTNGMIFIEHIGPDLVLTTKFQIANDNDTIQSLDWQKQEAGDSAWPLLASSTKRKRNIFVWAFPSQSVVTTVRLPNPPAQATEQQKSSVYIELAWSPLHKNKLYLSSYIGAIVCFDIINKSSKICNNERLERHSRSVFTINWFNGGRNCITTSLDKQIIKWDVKRKSCLQNLKTQAAYPYSMDKCNWNEGQLAIGMGDNSIKLWNYSNAGSVMKKANKYHDYYDASVLWKGLQGKIEKIRCHPTREGYLAYSNEYGHVGIYDIFNLRHIPFRTYHKVQGAPSIDWGSDMCLALEDTDMKDTAISCGDDGVIHVYDINHPQAPPINLNERLKENNTSWMTSLNAKSSHRHVLKVDEKARLIAFGHTDGLVEVYRLDTLKLVFVSNCQRQVIKALDWKYFDDKTFLASGDDTGDIAIHVISTVDMENTHEIPIPQPKPLHFLKAHTKSITDIKWSSHTDIARVASSSSDNFVVVWDAITGENVSLFDRHRSRVLSLSWKASDPDVLFSGSEDRFIYEWNHKDFSLTGSIKSCMTLYDKEKNSWNRDNNNKRKLESVSETMDSPKPTTTFSLQKKPKKESSLYPEPTDTARVSSVMPVSQESEKSTSRLKKDQQCMLLADKLTDGAVMKTMTEIVEKYLNDDQKLDNTLSRYIKFTKEDQPQASQHQNIHNLFFGDKEDIYHLVEIEAKALSKKDMTVSSESSYSAHNDVRNNLDIKLAMDIMQCQYKMFSKDHFDANTNSAMSDWIILALSPMVGKATWLSLMLEQAKKLESLRQFNLSAACYIACTHNYEAIEMYQKNHMFREAVALAKLRLPPNDPIINRLFGEWANELQKGDSDSLAASCYIASKLEGSMGNAINTLARSGKEAGLFYAACLATSCNDETKEQRIKQWLTKLEDRLAKKAKPSVQ</sequence>
<evidence type="ECO:0000256" key="1">
    <source>
        <dbReference type="PROSITE-ProRule" id="PRU00221"/>
    </source>
</evidence>
<dbReference type="Pfam" id="PF00400">
    <property type="entry name" value="WD40"/>
    <property type="match status" value="2"/>
</dbReference>
<evidence type="ECO:0000259" key="3">
    <source>
        <dbReference type="Pfam" id="PF23774"/>
    </source>
</evidence>
<dbReference type="InterPro" id="IPR052640">
    <property type="entry name" value="Gemin-5"/>
</dbReference>
<dbReference type="AlphaFoldDB" id="A0A8H7RAW8"/>
<dbReference type="Gene3D" id="2.130.10.10">
    <property type="entry name" value="YVTN repeat-like/Quinoprotein amine dehydrogenase"/>
    <property type="match status" value="2"/>
</dbReference>
<feature type="compositionally biased region" description="Polar residues" evidence="2">
    <location>
        <begin position="755"/>
        <end position="765"/>
    </location>
</feature>
<dbReference type="Pfam" id="PF23774">
    <property type="entry name" value="TPR_GEMI5"/>
    <property type="match status" value="1"/>
</dbReference>
<keyword evidence="5" id="KW-1185">Reference proteome</keyword>
<dbReference type="PROSITE" id="PS50294">
    <property type="entry name" value="WD_REPEATS_REGION"/>
    <property type="match status" value="1"/>
</dbReference>
<proteinExistence type="predicted"/>
<dbReference type="PROSITE" id="PS50082">
    <property type="entry name" value="WD_REPEATS_2"/>
    <property type="match status" value="3"/>
</dbReference>
<protein>
    <recommendedName>
        <fullName evidence="3">Gem-associated protein 5 TPR domain-containing protein</fullName>
    </recommendedName>
</protein>
<dbReference type="InterPro" id="IPR015943">
    <property type="entry name" value="WD40/YVTN_repeat-like_dom_sf"/>
</dbReference>
<dbReference type="PANTHER" id="PTHR46362">
    <property type="entry name" value="GEM-ASSOCIATED PROTEIN 5"/>
    <property type="match status" value="1"/>
</dbReference>
<dbReference type="InterPro" id="IPR056421">
    <property type="entry name" value="TPR_GEMI5"/>
</dbReference>
<dbReference type="GO" id="GO:0000387">
    <property type="term" value="P:spliceosomal snRNP assembly"/>
    <property type="evidence" value="ECO:0007669"/>
    <property type="project" value="TreeGrafter"/>
</dbReference>
<dbReference type="GO" id="GO:0005634">
    <property type="term" value="C:nucleus"/>
    <property type="evidence" value="ECO:0007669"/>
    <property type="project" value="TreeGrafter"/>
</dbReference>
<comment type="caution">
    <text evidence="4">The sequence shown here is derived from an EMBL/GenBank/DDBJ whole genome shotgun (WGS) entry which is preliminary data.</text>
</comment>